<dbReference type="RefSeq" id="WP_186405681.1">
    <property type="nucleotide sequence ID" value="NZ_FLQX01000020.1"/>
</dbReference>
<keyword evidence="2" id="KW-1185">Reference proteome</keyword>
<accession>A0A1A8XHI7</accession>
<dbReference type="AlphaFoldDB" id="A0A1A8XHI7"/>
<reference evidence="1 2" key="1">
    <citation type="submission" date="2016-06" db="EMBL/GenBank/DDBJ databases">
        <authorList>
            <person name="Kjaerup R.B."/>
            <person name="Dalgaard T.S."/>
            <person name="Juul-Madsen H.R."/>
        </authorList>
    </citation>
    <scope>NUCLEOTIDE SEQUENCE [LARGE SCALE GENOMIC DNA]</scope>
    <source>
        <strain evidence="1">3</strain>
    </source>
</reference>
<gene>
    <name evidence="1" type="ORF">ACCAA_1160011</name>
</gene>
<protein>
    <submittedName>
        <fullName evidence="1">Uncharacterized protein</fullName>
    </submittedName>
</protein>
<sequence length="144" mass="15582">MIACLDRLEGTDESSINRDALPRAVVKLAAVVAGAPREKGLAAIAALLDDNYMAETLVLLPLVYRHVGMASKALNRIAATLEQWDKALVAVPEWVGEPVDSDPTPQTLLAAIAEVRKRDSWQALAPWRSRIFPASLIAMDKPTA</sequence>
<organism evidence="1 2">
    <name type="scientific">Candidatus Accumulibacter aalborgensis</name>
    <dbReference type="NCBI Taxonomy" id="1860102"/>
    <lineage>
        <taxon>Bacteria</taxon>
        <taxon>Pseudomonadati</taxon>
        <taxon>Pseudomonadota</taxon>
        <taxon>Betaproteobacteria</taxon>
        <taxon>Candidatus Accumulibacter</taxon>
    </lineage>
</organism>
<evidence type="ECO:0000313" key="2">
    <source>
        <dbReference type="Proteomes" id="UP000199169"/>
    </source>
</evidence>
<dbReference type="EMBL" id="FLQX01000020">
    <property type="protein sequence ID" value="SBT03837.1"/>
    <property type="molecule type" value="Genomic_DNA"/>
</dbReference>
<dbReference type="STRING" id="1860102.ACCAA_1160011"/>
<evidence type="ECO:0000313" key="1">
    <source>
        <dbReference type="EMBL" id="SBT03837.1"/>
    </source>
</evidence>
<proteinExistence type="predicted"/>
<name>A0A1A8XHI7_9PROT</name>
<dbReference type="Proteomes" id="UP000199169">
    <property type="component" value="Unassembled WGS sequence"/>
</dbReference>